<feature type="domain" description="CSD" evidence="3">
    <location>
        <begin position="86"/>
        <end position="148"/>
    </location>
</feature>
<keyword evidence="1" id="KW-0597">Phosphoprotein</keyword>
<evidence type="ECO:0000259" key="3">
    <source>
        <dbReference type="PROSITE" id="PS51857"/>
    </source>
</evidence>
<dbReference type="Pfam" id="PF00313">
    <property type="entry name" value="CSD"/>
    <property type="match status" value="1"/>
</dbReference>
<dbReference type="RefSeq" id="WP_169533194.1">
    <property type="nucleotide sequence ID" value="NZ_JABBGH010000003.1"/>
</dbReference>
<evidence type="ECO:0000256" key="1">
    <source>
        <dbReference type="ARBA" id="ARBA00022553"/>
    </source>
</evidence>
<dbReference type="AlphaFoldDB" id="A0A7Y0AHN5"/>
<evidence type="ECO:0000256" key="2">
    <source>
        <dbReference type="SAM" id="MobiDB-lite"/>
    </source>
</evidence>
<dbReference type="PANTHER" id="PTHR12962:SF1">
    <property type="entry name" value="COLD SHOCK DOMAIN-CONTAINING PROTEIN CG9705"/>
    <property type="match status" value="1"/>
</dbReference>
<organism evidence="4 5">
    <name type="scientific">Hymenobacter polaris</name>
    <dbReference type="NCBI Taxonomy" id="2682546"/>
    <lineage>
        <taxon>Bacteria</taxon>
        <taxon>Pseudomonadati</taxon>
        <taxon>Bacteroidota</taxon>
        <taxon>Cytophagia</taxon>
        <taxon>Cytophagales</taxon>
        <taxon>Hymenobacteraceae</taxon>
        <taxon>Hymenobacter</taxon>
    </lineage>
</organism>
<dbReference type="GO" id="GO:0003730">
    <property type="term" value="F:mRNA 3'-UTR binding"/>
    <property type="evidence" value="ECO:0007669"/>
    <property type="project" value="TreeGrafter"/>
</dbReference>
<dbReference type="Proteomes" id="UP000559626">
    <property type="component" value="Unassembled WGS sequence"/>
</dbReference>
<proteinExistence type="predicted"/>
<evidence type="ECO:0000313" key="4">
    <source>
        <dbReference type="EMBL" id="NML67536.1"/>
    </source>
</evidence>
<comment type="caution">
    <text evidence="4">The sequence shown here is derived from an EMBL/GenBank/DDBJ whole genome shotgun (WGS) entry which is preliminary data.</text>
</comment>
<dbReference type="InterPro" id="IPR012340">
    <property type="entry name" value="NA-bd_OB-fold"/>
</dbReference>
<protein>
    <submittedName>
        <fullName evidence="4">Cold shock domain-containing protein</fullName>
    </submittedName>
</protein>
<dbReference type="SMART" id="SM00357">
    <property type="entry name" value="CSP"/>
    <property type="match status" value="1"/>
</dbReference>
<evidence type="ECO:0000313" key="5">
    <source>
        <dbReference type="Proteomes" id="UP000559626"/>
    </source>
</evidence>
<keyword evidence="5" id="KW-1185">Reference proteome</keyword>
<dbReference type="InterPro" id="IPR052069">
    <property type="entry name" value="Ca-reg_mRNA-binding_domain"/>
</dbReference>
<feature type="region of interest" description="Disordered" evidence="2">
    <location>
        <begin position="1"/>
        <end position="41"/>
    </location>
</feature>
<sequence>MAKAQQNFSKQDNEKKRQQKKNEKEERRRERQASKGQSLDDMIAYVDENGNITSTPPDPTKKKEIALESIRIGVARQEDREEEDAVRQGAVTFFNTAKGYGFIKDSSNQESIFVHANNLGGLVLLEGDKVTFETEPGLKGPTAVRVKKLVA</sequence>
<gene>
    <name evidence="4" type="ORF">HHL22_20230</name>
</gene>
<feature type="compositionally biased region" description="Polar residues" evidence="2">
    <location>
        <begin position="1"/>
        <end position="10"/>
    </location>
</feature>
<dbReference type="PANTHER" id="PTHR12962">
    <property type="entry name" value="CALCIUM-REGULATED HEAT STABLE PROTEIN CRHSP-24-RELATED"/>
    <property type="match status" value="1"/>
</dbReference>
<dbReference type="PRINTS" id="PR00050">
    <property type="entry name" value="COLDSHOCK"/>
</dbReference>
<dbReference type="CDD" id="cd04458">
    <property type="entry name" value="CSP_CDS"/>
    <property type="match status" value="1"/>
</dbReference>
<dbReference type="GO" id="GO:0043488">
    <property type="term" value="P:regulation of mRNA stability"/>
    <property type="evidence" value="ECO:0007669"/>
    <property type="project" value="TreeGrafter"/>
</dbReference>
<accession>A0A7Y0AHN5</accession>
<dbReference type="EMBL" id="JABBGH010000003">
    <property type="protein sequence ID" value="NML67536.1"/>
    <property type="molecule type" value="Genomic_DNA"/>
</dbReference>
<dbReference type="Gene3D" id="2.40.50.140">
    <property type="entry name" value="Nucleic acid-binding proteins"/>
    <property type="match status" value="1"/>
</dbReference>
<dbReference type="SUPFAM" id="SSF50249">
    <property type="entry name" value="Nucleic acid-binding proteins"/>
    <property type="match status" value="1"/>
</dbReference>
<dbReference type="GO" id="GO:0005829">
    <property type="term" value="C:cytosol"/>
    <property type="evidence" value="ECO:0007669"/>
    <property type="project" value="UniProtKB-ARBA"/>
</dbReference>
<reference evidence="4 5" key="1">
    <citation type="submission" date="2020-04" db="EMBL/GenBank/DDBJ databases">
        <title>Hymenobacter polaris sp. nov., isolated from Arctic soil.</title>
        <authorList>
            <person name="Dahal R.H."/>
        </authorList>
    </citation>
    <scope>NUCLEOTIDE SEQUENCE [LARGE SCALE GENOMIC DNA]</scope>
    <source>
        <strain evidence="4 5">RP-2-7</strain>
    </source>
</reference>
<dbReference type="PROSITE" id="PS51857">
    <property type="entry name" value="CSD_2"/>
    <property type="match status" value="1"/>
</dbReference>
<dbReference type="InterPro" id="IPR011129">
    <property type="entry name" value="CSD"/>
</dbReference>
<dbReference type="InterPro" id="IPR002059">
    <property type="entry name" value="CSP_DNA-bd"/>
</dbReference>
<name>A0A7Y0AHN5_9BACT</name>
<feature type="compositionally biased region" description="Basic and acidic residues" evidence="2">
    <location>
        <begin position="11"/>
        <end position="33"/>
    </location>
</feature>